<feature type="transmembrane region" description="Helical" evidence="2">
    <location>
        <begin position="204"/>
        <end position="224"/>
    </location>
</feature>
<dbReference type="PANTHER" id="PTHR22911:SF79">
    <property type="entry name" value="MOBA-LIKE NTP TRANSFERASE DOMAIN-CONTAINING PROTEIN"/>
    <property type="match status" value="1"/>
</dbReference>
<dbReference type="EMBL" id="AP028654">
    <property type="protein sequence ID" value="BEP28774.1"/>
    <property type="molecule type" value="Genomic_DNA"/>
</dbReference>
<feature type="transmembrane region" description="Helical" evidence="2">
    <location>
        <begin position="98"/>
        <end position="117"/>
    </location>
</feature>
<feature type="domain" description="EamA" evidence="3">
    <location>
        <begin position="150"/>
        <end position="276"/>
    </location>
</feature>
<feature type="domain" description="EamA" evidence="3">
    <location>
        <begin position="7"/>
        <end position="140"/>
    </location>
</feature>
<dbReference type="AlphaFoldDB" id="A0AAU9EBR7"/>
<keyword evidence="2" id="KW-1133">Transmembrane helix</keyword>
<evidence type="ECO:0000313" key="4">
    <source>
        <dbReference type="EMBL" id="BEP28774.1"/>
    </source>
</evidence>
<dbReference type="SUPFAM" id="SSF103481">
    <property type="entry name" value="Multidrug resistance efflux transporter EmrE"/>
    <property type="match status" value="2"/>
</dbReference>
<protein>
    <submittedName>
        <fullName evidence="4">DMT family transporter</fullName>
    </submittedName>
</protein>
<evidence type="ECO:0000256" key="2">
    <source>
        <dbReference type="SAM" id="Phobius"/>
    </source>
</evidence>
<dbReference type="RefSeq" id="WP_338537079.1">
    <property type="nucleotide sequence ID" value="NZ_AP028654.1"/>
</dbReference>
<dbReference type="GO" id="GO:0016020">
    <property type="term" value="C:membrane"/>
    <property type="evidence" value="ECO:0007669"/>
    <property type="project" value="InterPro"/>
</dbReference>
<dbReference type="Proteomes" id="UP001321786">
    <property type="component" value="Chromosome"/>
</dbReference>
<organism evidence="4 5">
    <name type="scientific">Helicovermis profundi</name>
    <dbReference type="NCBI Taxonomy" id="3065157"/>
    <lineage>
        <taxon>Bacteria</taxon>
        <taxon>Bacillati</taxon>
        <taxon>Bacillota</taxon>
        <taxon>Clostridia</taxon>
        <taxon>Helicovermis</taxon>
    </lineage>
</organism>
<comment type="similarity">
    <text evidence="1">Belongs to the EamA transporter family.</text>
</comment>
<sequence>MNISRKKSIVFLVLAAVLWSTGGILIKLVDWNPIAIAGTRSGVSAILMYFYIIKKNKDSKLLSPKIKLTKIKFLGGCVYAATVILFVLGNKLTTSANVILLQYTAPIWVALFSGYFLKEKVKKGDWISIFFVMSGMVLFFVGDINTGQMIGNFVSVLSGFALAGVVILLKLQKEGSAVEMTFVGNIITLIVSIPFILWSMPSTISIIGIILLGIFQLGLSYILYSEAIFNVTAVEAILIPVIEPLLNPIWVFLFNGEKPSLMAIIGGMIVVSSVVIRNIIANKKNKSCDFKYKESTS</sequence>
<gene>
    <name evidence="4" type="ORF">HLPR_11050</name>
</gene>
<dbReference type="InterPro" id="IPR037185">
    <property type="entry name" value="EmrE-like"/>
</dbReference>
<dbReference type="InterPro" id="IPR000620">
    <property type="entry name" value="EamA_dom"/>
</dbReference>
<accession>A0AAU9EBR7</accession>
<dbReference type="KEGG" id="hprf:HLPR_11050"/>
<dbReference type="PANTHER" id="PTHR22911">
    <property type="entry name" value="ACYL-MALONYL CONDENSING ENZYME-RELATED"/>
    <property type="match status" value="1"/>
</dbReference>
<evidence type="ECO:0000259" key="3">
    <source>
        <dbReference type="Pfam" id="PF00892"/>
    </source>
</evidence>
<feature type="transmembrane region" description="Helical" evidence="2">
    <location>
        <begin position="236"/>
        <end position="254"/>
    </location>
</feature>
<proteinExistence type="inferred from homology"/>
<feature type="transmembrane region" description="Helical" evidence="2">
    <location>
        <begin position="33"/>
        <end position="52"/>
    </location>
</feature>
<feature type="transmembrane region" description="Helical" evidence="2">
    <location>
        <begin position="126"/>
        <end position="144"/>
    </location>
</feature>
<name>A0AAU9EBR7_9FIRM</name>
<feature type="transmembrane region" description="Helical" evidence="2">
    <location>
        <begin position="73"/>
        <end position="92"/>
    </location>
</feature>
<evidence type="ECO:0000313" key="5">
    <source>
        <dbReference type="Proteomes" id="UP001321786"/>
    </source>
</evidence>
<reference evidence="4 5" key="1">
    <citation type="submission" date="2023-08" db="EMBL/GenBank/DDBJ databases">
        <title>Helicovermis profunda gen. nov., sp. nov., a novel mesophilic, fermentative bacterium within the Bacillota from a deep-sea hydrothermal vent chimney.</title>
        <authorList>
            <person name="Miyazaki U."/>
            <person name="Mizutani D."/>
            <person name="Hashimoto Y."/>
            <person name="Tame A."/>
            <person name="Sawayama S."/>
            <person name="Miyazaki J."/>
            <person name="Takai K."/>
            <person name="Nakagawa S."/>
        </authorList>
    </citation>
    <scope>NUCLEOTIDE SEQUENCE [LARGE SCALE GENOMIC DNA]</scope>
    <source>
        <strain evidence="4 5">S502</strain>
    </source>
</reference>
<feature type="transmembrane region" description="Helical" evidence="2">
    <location>
        <begin position="181"/>
        <end position="198"/>
    </location>
</feature>
<evidence type="ECO:0000256" key="1">
    <source>
        <dbReference type="ARBA" id="ARBA00007362"/>
    </source>
</evidence>
<feature type="transmembrane region" description="Helical" evidence="2">
    <location>
        <begin position="260"/>
        <end position="280"/>
    </location>
</feature>
<keyword evidence="2" id="KW-0472">Membrane</keyword>
<keyword evidence="2" id="KW-0812">Transmembrane</keyword>
<feature type="transmembrane region" description="Helical" evidence="2">
    <location>
        <begin position="150"/>
        <end position="169"/>
    </location>
</feature>
<keyword evidence="5" id="KW-1185">Reference proteome</keyword>
<dbReference type="Pfam" id="PF00892">
    <property type="entry name" value="EamA"/>
    <property type="match status" value="2"/>
</dbReference>